<evidence type="ECO:0000256" key="3">
    <source>
        <dbReference type="ARBA" id="ARBA00022679"/>
    </source>
</evidence>
<keyword evidence="2" id="KW-0444">Lipid biosynthesis</keyword>
<evidence type="ECO:0000259" key="7">
    <source>
        <dbReference type="SMART" id="SM00563"/>
    </source>
</evidence>
<protein>
    <recommendedName>
        <fullName evidence="7">Phospholipid/glycerol acyltransferase domain-containing protein</fullName>
    </recommendedName>
</protein>
<feature type="domain" description="Phospholipid/glycerol acyltransferase" evidence="7">
    <location>
        <begin position="142"/>
        <end position="256"/>
    </location>
</feature>
<comment type="pathway">
    <text evidence="1">Lipid metabolism.</text>
</comment>
<evidence type="ECO:0000256" key="4">
    <source>
        <dbReference type="ARBA" id="ARBA00023098"/>
    </source>
</evidence>
<evidence type="ECO:0000313" key="8">
    <source>
        <dbReference type="EMBL" id="CAD8379338.1"/>
    </source>
</evidence>
<dbReference type="AlphaFoldDB" id="A0A7S0FSA7"/>
<keyword evidence="6" id="KW-0472">Membrane</keyword>
<dbReference type="GO" id="GO:0003841">
    <property type="term" value="F:1-acylglycerol-3-phosphate O-acyltransferase activity"/>
    <property type="evidence" value="ECO:0007669"/>
    <property type="project" value="TreeGrafter"/>
</dbReference>
<dbReference type="PANTHER" id="PTHR10434">
    <property type="entry name" value="1-ACYL-SN-GLYCEROL-3-PHOSPHATE ACYLTRANSFERASE"/>
    <property type="match status" value="1"/>
</dbReference>
<dbReference type="Pfam" id="PF01553">
    <property type="entry name" value="Acyltransferase"/>
    <property type="match status" value="1"/>
</dbReference>
<evidence type="ECO:0000256" key="1">
    <source>
        <dbReference type="ARBA" id="ARBA00005189"/>
    </source>
</evidence>
<feature type="transmembrane region" description="Helical" evidence="6">
    <location>
        <begin position="65"/>
        <end position="90"/>
    </location>
</feature>
<dbReference type="PANTHER" id="PTHR10434:SF64">
    <property type="entry name" value="1-ACYL-SN-GLYCEROL-3-PHOSPHATE ACYLTRANSFERASE-RELATED"/>
    <property type="match status" value="1"/>
</dbReference>
<name>A0A7S0FSA7_9STRA</name>
<dbReference type="InterPro" id="IPR002123">
    <property type="entry name" value="Plipid/glycerol_acylTrfase"/>
</dbReference>
<gene>
    <name evidence="8" type="ORF">MPOL1434_LOCUS10483</name>
</gene>
<organism evidence="8">
    <name type="scientific">Minutocellus polymorphus</name>
    <dbReference type="NCBI Taxonomy" id="265543"/>
    <lineage>
        <taxon>Eukaryota</taxon>
        <taxon>Sar</taxon>
        <taxon>Stramenopiles</taxon>
        <taxon>Ochrophyta</taxon>
        <taxon>Bacillariophyta</taxon>
        <taxon>Mediophyceae</taxon>
        <taxon>Cymatosirophycidae</taxon>
        <taxon>Cymatosirales</taxon>
        <taxon>Cymatosiraceae</taxon>
        <taxon>Minutocellus</taxon>
    </lineage>
</organism>
<keyword evidence="6" id="KW-1133">Transmembrane helix</keyword>
<keyword evidence="4" id="KW-0443">Lipid metabolism</keyword>
<keyword evidence="6" id="KW-0812">Transmembrane</keyword>
<accession>A0A7S0FSA7</accession>
<dbReference type="SMART" id="SM00563">
    <property type="entry name" value="PlsC"/>
    <property type="match status" value="1"/>
</dbReference>
<dbReference type="SUPFAM" id="SSF69593">
    <property type="entry name" value="Glycerol-3-phosphate (1)-acyltransferase"/>
    <property type="match status" value="1"/>
</dbReference>
<dbReference type="CDD" id="cd07989">
    <property type="entry name" value="LPLAT_AGPAT-like"/>
    <property type="match status" value="1"/>
</dbReference>
<evidence type="ECO:0000256" key="6">
    <source>
        <dbReference type="SAM" id="Phobius"/>
    </source>
</evidence>
<keyword evidence="5" id="KW-0012">Acyltransferase</keyword>
<reference evidence="8" key="1">
    <citation type="submission" date="2021-01" db="EMBL/GenBank/DDBJ databases">
        <authorList>
            <person name="Corre E."/>
            <person name="Pelletier E."/>
            <person name="Niang G."/>
            <person name="Scheremetjew M."/>
            <person name="Finn R."/>
            <person name="Kale V."/>
            <person name="Holt S."/>
            <person name="Cochrane G."/>
            <person name="Meng A."/>
            <person name="Brown T."/>
            <person name="Cohen L."/>
        </authorList>
    </citation>
    <scope>NUCLEOTIDE SEQUENCE</scope>
    <source>
        <strain evidence="8">CCMP3303</strain>
    </source>
</reference>
<dbReference type="EMBL" id="HBEJ01017969">
    <property type="protein sequence ID" value="CAD8379338.1"/>
    <property type="molecule type" value="Transcribed_RNA"/>
</dbReference>
<evidence type="ECO:0000256" key="5">
    <source>
        <dbReference type="ARBA" id="ARBA00023315"/>
    </source>
</evidence>
<proteinExistence type="predicted"/>
<keyword evidence="3" id="KW-0808">Transferase</keyword>
<evidence type="ECO:0000256" key="2">
    <source>
        <dbReference type="ARBA" id="ARBA00022516"/>
    </source>
</evidence>
<feature type="transmembrane region" description="Helical" evidence="6">
    <location>
        <begin position="20"/>
        <end position="44"/>
    </location>
</feature>
<sequence>MDVIREMFAEYPMPPAVATAIYYLTRAVMAYGTLILVFPIFAVYQEWKIWASSPTIPNLSPLGCIKVYLFNVIWFTWTFVGSLLLLPLWLLGGCGNSVEKLAHCVVERHGARVCIAAMAGPVVVRGAEHLPPDVSPPGQPAPVYVANHSSQIDVGAVYYLFRRFKWIAKQSVIYLPGVGQIMHLSGHVFIKRTGKNKGSISNLYVKSNEAVQSGVPMFLFPQGTRRLAQRMPFKDGAFNIAIENETQIVPISIDNPLGAFNDLYPLSLLWGGGRTKEPIVMTVHRPIQCRKDTDKAKLKQECYDIIYSVLPDYRTDEEKKRSE</sequence>
<dbReference type="GO" id="GO:0006654">
    <property type="term" value="P:phosphatidic acid biosynthetic process"/>
    <property type="evidence" value="ECO:0007669"/>
    <property type="project" value="TreeGrafter"/>
</dbReference>